<comment type="caution">
    <text evidence="9">The sequence shown here is derived from an EMBL/GenBank/DDBJ whole genome shotgun (WGS) entry which is preliminary data.</text>
</comment>
<dbReference type="GO" id="GO:0004518">
    <property type="term" value="F:nuclease activity"/>
    <property type="evidence" value="ECO:0007669"/>
    <property type="project" value="UniProtKB-KW"/>
</dbReference>
<keyword evidence="7" id="KW-0539">Nucleus</keyword>
<reference evidence="9" key="1">
    <citation type="submission" date="2018-11" db="EMBL/GenBank/DDBJ databases">
        <authorList>
            <person name="Alioto T."/>
            <person name="Alioto T."/>
        </authorList>
    </citation>
    <scope>NUCLEOTIDE SEQUENCE</scope>
</reference>
<organism evidence="9 10">
    <name type="scientific">Mytilus galloprovincialis</name>
    <name type="common">Mediterranean mussel</name>
    <dbReference type="NCBI Taxonomy" id="29158"/>
    <lineage>
        <taxon>Eukaryota</taxon>
        <taxon>Metazoa</taxon>
        <taxon>Spiralia</taxon>
        <taxon>Lophotrochozoa</taxon>
        <taxon>Mollusca</taxon>
        <taxon>Bivalvia</taxon>
        <taxon>Autobranchia</taxon>
        <taxon>Pteriomorphia</taxon>
        <taxon>Mytilida</taxon>
        <taxon>Mytiloidea</taxon>
        <taxon>Mytilidae</taxon>
        <taxon>Mytilinae</taxon>
        <taxon>Mytilus</taxon>
    </lineage>
</organism>
<evidence type="ECO:0000256" key="7">
    <source>
        <dbReference type="ARBA" id="ARBA00023242"/>
    </source>
</evidence>
<dbReference type="EMBL" id="UYJE01007483">
    <property type="protein sequence ID" value="VDI55325.1"/>
    <property type="molecule type" value="Genomic_DNA"/>
</dbReference>
<keyword evidence="6" id="KW-0378">Hydrolase</keyword>
<evidence type="ECO:0000256" key="6">
    <source>
        <dbReference type="ARBA" id="ARBA00022801"/>
    </source>
</evidence>
<dbReference type="InterPro" id="IPR045249">
    <property type="entry name" value="HARBI1-like"/>
</dbReference>
<gene>
    <name evidence="9" type="ORF">MGAL_10B027191</name>
</gene>
<dbReference type="GO" id="GO:0046872">
    <property type="term" value="F:metal ion binding"/>
    <property type="evidence" value="ECO:0007669"/>
    <property type="project" value="UniProtKB-KW"/>
</dbReference>
<dbReference type="InterPro" id="IPR027806">
    <property type="entry name" value="HARBI1_dom"/>
</dbReference>
<dbReference type="GO" id="GO:0016787">
    <property type="term" value="F:hydrolase activity"/>
    <property type="evidence" value="ECO:0007669"/>
    <property type="project" value="UniProtKB-KW"/>
</dbReference>
<dbReference type="PANTHER" id="PTHR22930:SF85">
    <property type="entry name" value="GH03217P-RELATED"/>
    <property type="match status" value="1"/>
</dbReference>
<dbReference type="PANTHER" id="PTHR22930">
    <property type="match status" value="1"/>
</dbReference>
<feature type="domain" description="DDE Tnp4" evidence="8">
    <location>
        <begin position="152"/>
        <end position="215"/>
    </location>
</feature>
<evidence type="ECO:0000256" key="1">
    <source>
        <dbReference type="ARBA" id="ARBA00001968"/>
    </source>
</evidence>
<dbReference type="Pfam" id="PF13359">
    <property type="entry name" value="DDE_Tnp_4"/>
    <property type="match status" value="2"/>
</dbReference>
<evidence type="ECO:0000256" key="5">
    <source>
        <dbReference type="ARBA" id="ARBA00022723"/>
    </source>
</evidence>
<evidence type="ECO:0000256" key="4">
    <source>
        <dbReference type="ARBA" id="ARBA00022722"/>
    </source>
</evidence>
<evidence type="ECO:0000259" key="8">
    <source>
        <dbReference type="Pfam" id="PF13359"/>
    </source>
</evidence>
<comment type="similarity">
    <text evidence="3">Belongs to the HARBI1 family.</text>
</comment>
<keyword evidence="5" id="KW-0479">Metal-binding</keyword>
<accession>A0A8B6FVE3</accession>
<dbReference type="Proteomes" id="UP000596742">
    <property type="component" value="Unassembled WGS sequence"/>
</dbReference>
<dbReference type="AlphaFoldDB" id="A0A8B6FVE3"/>
<evidence type="ECO:0000313" key="9">
    <source>
        <dbReference type="EMBL" id="VDI55325.1"/>
    </source>
</evidence>
<dbReference type="OrthoDB" id="6115889at2759"/>
<sequence>MGFLFFNRLRHDRFKVLDFYEETIPEYLPDTFRRFFRVSRETCEFLCQTLGQFNRMHLRNPSTGGKLEMPIEKQVLMTLKYLASQETTLQISHLFGVTEYAFLKHKNNVIDTIYENFMDRFIVWPDSNELAAIANNFDNMGTRHFPNVVGAIDGSHISIEPHVENPHAYLNRKKFHSVILQGVCKDDTQFTNINVGWPGRVHDAKVLRHSEIWERGDAKCQVERQVIERAFGLLKGRFRRLKYVNLKDLGRICRTIAASCILHNIAVLNNDELEDMLEGDDDVADDNLVANLFAENDREGSLKRIRLTNQLNL</sequence>
<keyword evidence="10" id="KW-1185">Reference proteome</keyword>
<proteinExistence type="inferred from homology"/>
<evidence type="ECO:0000256" key="3">
    <source>
        <dbReference type="ARBA" id="ARBA00006958"/>
    </source>
</evidence>
<evidence type="ECO:0000256" key="2">
    <source>
        <dbReference type="ARBA" id="ARBA00004123"/>
    </source>
</evidence>
<feature type="domain" description="DDE Tnp4" evidence="8">
    <location>
        <begin position="223"/>
        <end position="264"/>
    </location>
</feature>
<evidence type="ECO:0000313" key="10">
    <source>
        <dbReference type="Proteomes" id="UP000596742"/>
    </source>
</evidence>
<protein>
    <recommendedName>
        <fullName evidence="8">DDE Tnp4 domain-containing protein</fullName>
    </recommendedName>
</protein>
<comment type="cofactor">
    <cofactor evidence="1">
        <name>a divalent metal cation</name>
        <dbReference type="ChEBI" id="CHEBI:60240"/>
    </cofactor>
</comment>
<keyword evidence="4" id="KW-0540">Nuclease</keyword>
<comment type="subcellular location">
    <subcellularLocation>
        <location evidence="2">Nucleus</location>
    </subcellularLocation>
</comment>
<dbReference type="GO" id="GO:0005634">
    <property type="term" value="C:nucleus"/>
    <property type="evidence" value="ECO:0007669"/>
    <property type="project" value="UniProtKB-SubCell"/>
</dbReference>
<name>A0A8B6FVE3_MYTGA</name>